<evidence type="ECO:0000259" key="15">
    <source>
        <dbReference type="PROSITE" id="PS51198"/>
    </source>
</evidence>
<gene>
    <name evidence="17" type="ORF">EJC49_10680</name>
</gene>
<evidence type="ECO:0000256" key="6">
    <source>
        <dbReference type="ARBA" id="ARBA00023125"/>
    </source>
</evidence>
<dbReference type="CDD" id="cd18807">
    <property type="entry name" value="SF1_C_UvrD"/>
    <property type="match status" value="1"/>
</dbReference>
<keyword evidence="5 13" id="KW-0067">ATP-binding</keyword>
<evidence type="ECO:0000256" key="7">
    <source>
        <dbReference type="ARBA" id="ARBA00023235"/>
    </source>
</evidence>
<dbReference type="AlphaFoldDB" id="A0A429YYC0"/>
<dbReference type="SUPFAM" id="SSF52540">
    <property type="entry name" value="P-loop containing nucleoside triphosphate hydrolases"/>
    <property type="match status" value="1"/>
</dbReference>
<evidence type="ECO:0000313" key="17">
    <source>
        <dbReference type="EMBL" id="RST86441.1"/>
    </source>
</evidence>
<name>A0A429YYC0_9HYPH</name>
<dbReference type="Gene3D" id="1.10.10.160">
    <property type="match status" value="1"/>
</dbReference>
<dbReference type="InterPro" id="IPR013986">
    <property type="entry name" value="DExx_box_DNA_helicase_dom_sf"/>
</dbReference>
<comment type="function">
    <text evidence="8">Has both ATPase and helicase activities. Unwinds DNA duplexes with 3' to 5' polarity with respect to the bound strand and initiates unwinding most effectively when a single-stranded region is present. Involved in the post-incision events of nucleotide excision repair and methyl-directed mismatch repair.</text>
</comment>
<proteinExistence type="inferred from homology"/>
<dbReference type="Gene3D" id="1.10.486.10">
    <property type="entry name" value="PCRA, domain 4"/>
    <property type="match status" value="1"/>
</dbReference>
<evidence type="ECO:0000256" key="9">
    <source>
        <dbReference type="ARBA" id="ARBA00034617"/>
    </source>
</evidence>
<dbReference type="PANTHER" id="PTHR11070">
    <property type="entry name" value="UVRD / RECB / PCRA DNA HELICASE FAMILY MEMBER"/>
    <property type="match status" value="1"/>
</dbReference>
<feature type="compositionally biased region" description="Polar residues" evidence="14">
    <location>
        <begin position="303"/>
        <end position="314"/>
    </location>
</feature>
<dbReference type="GO" id="GO:0005829">
    <property type="term" value="C:cytosol"/>
    <property type="evidence" value="ECO:0007669"/>
    <property type="project" value="TreeGrafter"/>
</dbReference>
<dbReference type="GO" id="GO:0003677">
    <property type="term" value="F:DNA binding"/>
    <property type="evidence" value="ECO:0007669"/>
    <property type="project" value="UniProtKB-KW"/>
</dbReference>
<dbReference type="Pfam" id="PF13361">
    <property type="entry name" value="UvrD_C"/>
    <property type="match status" value="1"/>
</dbReference>
<organism evidence="17 18">
    <name type="scientific">Aquibium carbonis</name>
    <dbReference type="NCBI Taxonomy" id="2495581"/>
    <lineage>
        <taxon>Bacteria</taxon>
        <taxon>Pseudomonadati</taxon>
        <taxon>Pseudomonadota</taxon>
        <taxon>Alphaproteobacteria</taxon>
        <taxon>Hyphomicrobiales</taxon>
        <taxon>Phyllobacteriaceae</taxon>
        <taxon>Aquibium</taxon>
    </lineage>
</organism>
<keyword evidence="3 13" id="KW-0378">Hydrolase</keyword>
<dbReference type="Pfam" id="PF00580">
    <property type="entry name" value="UvrD-helicase"/>
    <property type="match status" value="2"/>
</dbReference>
<sequence length="925" mass="100961">MSDFPDMPFFDEDEPPRPAAPASGGLGIAARAMAARQTKAPDYLSGLNPEQRLAVETTEGPVLVLAGAGTGKTRVLTTRIAHILATGRAFPSQILAVTFTNKAAREMKHRIGVLVGEASVEGMPWLGTFHSIGVKILRRHAELAGLRSDFTILDTDDVIRLIKQIIQAEGLDDKRWPARQFAQMIDGWKNKGLAPKDIPEGDARAFANGRGRELYAAYQERLKTLNACDFGDLLCHPIRLLRDNPDVLADYHRRFRYILVDEYQDTNTAQYMWLRLLAQRPKVGREAPPSVLPDISPSRGEIGQTQATSRTEGSQGRPAVAPDGAPSRSEPRSGDSVSENKVNICCVGDDDQSIYGWRGAEVDNILRFDKDFPGAIVVRLERNYRSTAHILGAASHLIAHNEGRLGKTLFTEISDPEDAKVQVHAAWDSEEEARAVGEELEQIERKGGALNDVAILVRASFQMREFEERFVTLGLAYRVIGGPRFYERQEIRDAMAYLRVVANPTDDLAFERIVNVPKRGLGDAAVRQVHDAARALGIPMLEAARKLAESDEMKPKPRSALRELAASFLRWQEALDDTPHTELAETILEESGYTDMWKADKSAEAPGRLENLKELIRSMDGYESLRGFLEHVALVMDTEQTEATDAVSIMTLHSAKGLEFDTVFLPGWEEGLFPHQRALDEGGRSGLEEERRLAYVGVTRAKRTLHIWFVSNRRIHGLWQSTIPSRFLDELPEAHVEVADAGQSYGGYGSGGGYGGRSGFSDGNAGRRNPYGASRFDSLGGGASGGQGGASGGQAGGRGGSGSQGGGAFSNTYATPGWARAQKNRTEATDRNWGNRSGHAVERIGYGETDSGYGAGRGSVKGRVIEGELVAKSVSDTPSPFAVGDRVFHLKFGNGNIAAIEGNKLTIDFDKAGQKRVLDGFVERV</sequence>
<dbReference type="PROSITE" id="PS51217">
    <property type="entry name" value="UVRD_HELICASE_CTER"/>
    <property type="match status" value="1"/>
</dbReference>
<dbReference type="PROSITE" id="PS51198">
    <property type="entry name" value="UVRD_HELICASE_ATP_BIND"/>
    <property type="match status" value="1"/>
</dbReference>
<evidence type="ECO:0000256" key="11">
    <source>
        <dbReference type="ARBA" id="ARBA00034923"/>
    </source>
</evidence>
<comment type="catalytic activity">
    <reaction evidence="12">
        <text>ATP + H2O = ADP + phosphate + H(+)</text>
        <dbReference type="Rhea" id="RHEA:13065"/>
        <dbReference type="ChEBI" id="CHEBI:15377"/>
        <dbReference type="ChEBI" id="CHEBI:15378"/>
        <dbReference type="ChEBI" id="CHEBI:30616"/>
        <dbReference type="ChEBI" id="CHEBI:43474"/>
        <dbReference type="ChEBI" id="CHEBI:456216"/>
        <dbReference type="EC" id="5.6.2.4"/>
    </reaction>
</comment>
<evidence type="ECO:0000256" key="3">
    <source>
        <dbReference type="ARBA" id="ARBA00022801"/>
    </source>
</evidence>
<keyword evidence="2 13" id="KW-0547">Nucleotide-binding</keyword>
<evidence type="ECO:0000256" key="2">
    <source>
        <dbReference type="ARBA" id="ARBA00022741"/>
    </source>
</evidence>
<dbReference type="GO" id="GO:0000725">
    <property type="term" value="P:recombinational repair"/>
    <property type="evidence" value="ECO:0007669"/>
    <property type="project" value="TreeGrafter"/>
</dbReference>
<evidence type="ECO:0000256" key="14">
    <source>
        <dbReference type="SAM" id="MobiDB-lite"/>
    </source>
</evidence>
<accession>A0A429YYC0</accession>
<keyword evidence="7" id="KW-0413">Isomerase</keyword>
<dbReference type="RefSeq" id="WP_126699912.1">
    <property type="nucleotide sequence ID" value="NZ_RWKW01000035.1"/>
</dbReference>
<dbReference type="InterPro" id="IPR014016">
    <property type="entry name" value="UvrD-like_ATP-bd"/>
</dbReference>
<dbReference type="GO" id="GO:0005524">
    <property type="term" value="F:ATP binding"/>
    <property type="evidence" value="ECO:0007669"/>
    <property type="project" value="UniProtKB-UniRule"/>
</dbReference>
<dbReference type="EC" id="5.6.2.4" evidence="10"/>
<comment type="catalytic activity">
    <reaction evidence="9">
        <text>Couples ATP hydrolysis with the unwinding of duplex DNA by translocating in the 3'-5' direction.</text>
        <dbReference type="EC" id="5.6.2.4"/>
    </reaction>
</comment>
<evidence type="ECO:0000256" key="1">
    <source>
        <dbReference type="ARBA" id="ARBA00009922"/>
    </source>
</evidence>
<evidence type="ECO:0000256" key="5">
    <source>
        <dbReference type="ARBA" id="ARBA00022840"/>
    </source>
</evidence>
<dbReference type="GO" id="GO:0043138">
    <property type="term" value="F:3'-5' DNA helicase activity"/>
    <property type="evidence" value="ECO:0007669"/>
    <property type="project" value="UniProtKB-EC"/>
</dbReference>
<keyword evidence="18" id="KW-1185">Reference proteome</keyword>
<dbReference type="FunFam" id="3.40.50.300:FF:001890">
    <property type="entry name" value="DNA helicase"/>
    <property type="match status" value="1"/>
</dbReference>
<dbReference type="PANTHER" id="PTHR11070:SF2">
    <property type="entry name" value="ATP-DEPENDENT DNA HELICASE SRS2"/>
    <property type="match status" value="1"/>
</dbReference>
<feature type="region of interest" description="Disordered" evidence="14">
    <location>
        <begin position="1"/>
        <end position="24"/>
    </location>
</feature>
<evidence type="ECO:0000256" key="8">
    <source>
        <dbReference type="ARBA" id="ARBA00025289"/>
    </source>
</evidence>
<evidence type="ECO:0000256" key="13">
    <source>
        <dbReference type="PROSITE-ProRule" id="PRU00560"/>
    </source>
</evidence>
<dbReference type="Proteomes" id="UP000278398">
    <property type="component" value="Unassembled WGS sequence"/>
</dbReference>
<dbReference type="Gene3D" id="3.40.50.300">
    <property type="entry name" value="P-loop containing nucleotide triphosphate hydrolases"/>
    <property type="match status" value="3"/>
</dbReference>
<dbReference type="EMBL" id="RWKW01000035">
    <property type="protein sequence ID" value="RST86441.1"/>
    <property type="molecule type" value="Genomic_DNA"/>
</dbReference>
<comment type="caution">
    <text evidence="17">The sequence shown here is derived from an EMBL/GenBank/DDBJ whole genome shotgun (WGS) entry which is preliminary data.</text>
</comment>
<keyword evidence="6" id="KW-0238">DNA-binding</keyword>
<feature type="binding site" evidence="13">
    <location>
        <begin position="66"/>
        <end position="73"/>
    </location>
    <ligand>
        <name>ATP</name>
        <dbReference type="ChEBI" id="CHEBI:30616"/>
    </ligand>
</feature>
<dbReference type="InterPro" id="IPR027417">
    <property type="entry name" value="P-loop_NTPase"/>
</dbReference>
<reference evidence="17 18" key="1">
    <citation type="submission" date="2018-12" db="EMBL/GenBank/DDBJ databases">
        <title>Mesorhizobium carbonis sp. nov., isolated from coal mine water.</title>
        <authorList>
            <person name="Xin W."/>
            <person name="Xu Z."/>
            <person name="Xiang F."/>
            <person name="Zhang J."/>
            <person name="Xi L."/>
            <person name="Liu J."/>
        </authorList>
    </citation>
    <scope>NUCLEOTIDE SEQUENCE [LARGE SCALE GENOMIC DNA]</scope>
    <source>
        <strain evidence="17 18">B2.3</strain>
    </source>
</reference>
<feature type="region of interest" description="Disordered" evidence="14">
    <location>
        <begin position="285"/>
        <end position="338"/>
    </location>
</feature>
<evidence type="ECO:0000313" key="18">
    <source>
        <dbReference type="Proteomes" id="UP000278398"/>
    </source>
</evidence>
<protein>
    <recommendedName>
        <fullName evidence="10">DNA 3'-5' helicase</fullName>
        <ecNumber evidence="10">5.6.2.4</ecNumber>
    </recommendedName>
    <alternativeName>
        <fullName evidence="11">DNA 3'-5' helicase II</fullName>
    </alternativeName>
</protein>
<feature type="domain" description="UvrD-like helicase C-terminal" evidence="16">
    <location>
        <begin position="388"/>
        <end position="657"/>
    </location>
</feature>
<evidence type="ECO:0000256" key="10">
    <source>
        <dbReference type="ARBA" id="ARBA00034808"/>
    </source>
</evidence>
<dbReference type="CDD" id="cd17932">
    <property type="entry name" value="DEXQc_UvrD"/>
    <property type="match status" value="1"/>
</dbReference>
<comment type="similarity">
    <text evidence="1">Belongs to the helicase family. UvrD subfamily.</text>
</comment>
<evidence type="ECO:0000259" key="16">
    <source>
        <dbReference type="PROSITE" id="PS51217"/>
    </source>
</evidence>
<dbReference type="OrthoDB" id="9806690at2"/>
<feature type="region of interest" description="Disordered" evidence="14">
    <location>
        <begin position="759"/>
        <end position="816"/>
    </location>
</feature>
<evidence type="ECO:0000256" key="12">
    <source>
        <dbReference type="ARBA" id="ARBA00048988"/>
    </source>
</evidence>
<evidence type="ECO:0000256" key="4">
    <source>
        <dbReference type="ARBA" id="ARBA00022806"/>
    </source>
</evidence>
<feature type="domain" description="UvrD-like helicase ATP-binding" evidence="15">
    <location>
        <begin position="45"/>
        <end position="387"/>
    </location>
</feature>
<dbReference type="GO" id="GO:0033202">
    <property type="term" value="C:DNA helicase complex"/>
    <property type="evidence" value="ECO:0007669"/>
    <property type="project" value="TreeGrafter"/>
</dbReference>
<dbReference type="InterPro" id="IPR014017">
    <property type="entry name" value="DNA_helicase_UvrD-like_C"/>
</dbReference>
<dbReference type="GO" id="GO:0016887">
    <property type="term" value="F:ATP hydrolysis activity"/>
    <property type="evidence" value="ECO:0007669"/>
    <property type="project" value="RHEA"/>
</dbReference>
<dbReference type="FunFam" id="1.10.486.10:FF:000003">
    <property type="entry name" value="ATP-dependent DNA helicase"/>
    <property type="match status" value="1"/>
</dbReference>
<feature type="compositionally biased region" description="Gly residues" evidence="14">
    <location>
        <begin position="779"/>
        <end position="808"/>
    </location>
</feature>
<dbReference type="InterPro" id="IPR000212">
    <property type="entry name" value="DNA_helicase_UvrD/REP"/>
</dbReference>
<keyword evidence="4 13" id="KW-0347">Helicase</keyword>